<feature type="compositionally biased region" description="Basic and acidic residues" evidence="1">
    <location>
        <begin position="85"/>
        <end position="96"/>
    </location>
</feature>
<gene>
    <name evidence="2" type="ORF">COCVIDRAFT_12832</name>
</gene>
<feature type="compositionally biased region" description="Gly residues" evidence="1">
    <location>
        <begin position="12"/>
        <end position="24"/>
    </location>
</feature>
<sequence>MAPNKMQIDATSGGGNHGPRGPGGRAVRPRRIVWCLKPYIAVPWASSKASPRRWSGQQPMGQRHRGWRSELLGGAGGRPRTHSHASQDDRVGRVDDAYPPPASMPLPSASQPAFAADVVTATVVFGLGDRCAKVTLIAPQAPHRPTYSSPANCSLCTAYLHHVSNSDDSSSRAAVIGHGPRSPTPKRLTLPWATCRGRQQLNGRGGTIFFSRMANGPEVTVVDIAIRLRFVGYIKQQGTRAQSPCHALVWRRLFAAWIAGPLLRPLQAQRPSQPATAGVPKRGREAGLHEQRRAIRGSLWSQAQTAVPGGVHWLGASWRCIRSLQCVHNHCSTPASGVMTGSHRNPWAEGET</sequence>
<evidence type="ECO:0000313" key="2">
    <source>
        <dbReference type="EMBL" id="EUN30976.1"/>
    </source>
</evidence>
<protein>
    <submittedName>
        <fullName evidence="2">Uncharacterized protein</fullName>
    </submittedName>
</protein>
<reference evidence="2" key="2">
    <citation type="submission" date="2014-01" db="EMBL/GenBank/DDBJ databases">
        <authorList>
            <consortium name="DOE Joint Genome Institute"/>
            <person name="Ohm R.A."/>
            <person name="Condon B.J."/>
            <person name="Leng Y."/>
            <person name="Wu D."/>
            <person name="Bushley K.E."/>
            <person name="Otillar R."/>
            <person name="Martin J."/>
            <person name="Schackwitz W."/>
            <person name="Grimwood J."/>
            <person name="MohdZainudin N."/>
            <person name="Xue C."/>
            <person name="Wang R."/>
            <person name="Manning V.A."/>
            <person name="Dhillon B."/>
            <person name="Tu Z.J."/>
            <person name="Steffenson B.J."/>
            <person name="Salamov A."/>
            <person name="Sun H."/>
            <person name="Lowry S."/>
            <person name="LaButti K."/>
            <person name="Han J."/>
            <person name="Copeland A."/>
            <person name="Lindquist E."/>
            <person name="Barry K."/>
            <person name="Schmutz J."/>
            <person name="Baker S."/>
            <person name="Ciuffetti L.M."/>
            <person name="Grigoriev I.V."/>
            <person name="Zhong S."/>
            <person name="Nordberg B.G."/>
            <person name="Cantor M.N."/>
            <person name="Hua S.X."/>
        </authorList>
    </citation>
    <scope>NUCLEOTIDE SEQUENCE</scope>
    <source>
        <strain evidence="2">FI3</strain>
    </source>
</reference>
<dbReference type="HOGENOM" id="CLU_787524_0_0_1"/>
<dbReference type="AlphaFoldDB" id="W7ESC0"/>
<name>W7ESC0_BIPV3</name>
<dbReference type="GeneID" id="26251219"/>
<feature type="region of interest" description="Disordered" evidence="1">
    <location>
        <begin position="1"/>
        <end position="26"/>
    </location>
</feature>
<proteinExistence type="predicted"/>
<reference evidence="2" key="1">
    <citation type="journal article" date="2013" name="PLoS Genet.">
        <title>Comparative genome structure, secondary metabolite, and effector coding capacity across Cochliobolus pathogens.</title>
        <authorList>
            <person name="Condon B.J."/>
            <person name="Leng Y."/>
            <person name="Wu D."/>
            <person name="Bushley K.E."/>
            <person name="Ohm R.A."/>
            <person name="Otillar R."/>
            <person name="Martin J."/>
            <person name="Schackwitz W."/>
            <person name="Grimwood J."/>
            <person name="MohdZainudin N."/>
            <person name="Xue C."/>
            <person name="Wang R."/>
            <person name="Manning V.A."/>
            <person name="Dhillon B."/>
            <person name="Tu Z.J."/>
            <person name="Steffenson B.J."/>
            <person name="Salamov A."/>
            <person name="Sun H."/>
            <person name="Lowry S."/>
            <person name="LaButti K."/>
            <person name="Han J."/>
            <person name="Copeland A."/>
            <person name="Lindquist E."/>
            <person name="Barry K."/>
            <person name="Schmutz J."/>
            <person name="Baker S.E."/>
            <person name="Ciuffetti L.M."/>
            <person name="Grigoriev I.V."/>
            <person name="Zhong S."/>
            <person name="Turgeon B.G."/>
        </authorList>
    </citation>
    <scope>NUCLEOTIDE SEQUENCE [LARGE SCALE GENOMIC DNA]</scope>
    <source>
        <strain evidence="2">FI3</strain>
    </source>
</reference>
<dbReference type="EMBL" id="KI968702">
    <property type="protein sequence ID" value="EUN30976.1"/>
    <property type="molecule type" value="Genomic_DNA"/>
</dbReference>
<accession>W7ESC0</accession>
<dbReference type="RefSeq" id="XP_014560423.1">
    <property type="nucleotide sequence ID" value="XM_014704937.1"/>
</dbReference>
<organism evidence="2">
    <name type="scientific">Bipolaris victoriae (strain FI3)</name>
    <name type="common">Victoria blight of oats agent</name>
    <name type="synonym">Cochliobolus victoriae</name>
    <dbReference type="NCBI Taxonomy" id="930091"/>
    <lineage>
        <taxon>Eukaryota</taxon>
        <taxon>Fungi</taxon>
        <taxon>Dikarya</taxon>
        <taxon>Ascomycota</taxon>
        <taxon>Pezizomycotina</taxon>
        <taxon>Dothideomycetes</taxon>
        <taxon>Pleosporomycetidae</taxon>
        <taxon>Pleosporales</taxon>
        <taxon>Pleosporineae</taxon>
        <taxon>Pleosporaceae</taxon>
        <taxon>Bipolaris</taxon>
    </lineage>
</organism>
<feature type="region of interest" description="Disordered" evidence="1">
    <location>
        <begin position="47"/>
        <end position="103"/>
    </location>
</feature>
<evidence type="ECO:0000256" key="1">
    <source>
        <dbReference type="SAM" id="MobiDB-lite"/>
    </source>
</evidence>